<feature type="transmembrane region" description="Helical" evidence="1">
    <location>
        <begin position="25"/>
        <end position="48"/>
    </location>
</feature>
<evidence type="ECO:0000256" key="1">
    <source>
        <dbReference type="SAM" id="Phobius"/>
    </source>
</evidence>
<evidence type="ECO:0000313" key="2">
    <source>
        <dbReference type="EMBL" id="ABA81680.1"/>
    </source>
</evidence>
<name>Q3IUV4_CERS4</name>
<dbReference type="EnsemblBacteria" id="ABA81680">
    <property type="protein sequence ID" value="ABA81680"/>
    <property type="gene ID" value="RSP_4236"/>
</dbReference>
<evidence type="ECO:0000313" key="3">
    <source>
        <dbReference type="Proteomes" id="UP000002703"/>
    </source>
</evidence>
<dbReference type="AlphaFoldDB" id="Q3IUV4"/>
<keyword evidence="3" id="KW-1185">Reference proteome</keyword>
<gene>
    <name evidence="2" type="ORF">RSP_4236</name>
</gene>
<keyword evidence="2" id="KW-0614">Plasmid</keyword>
<accession>Q3IUV4</accession>
<dbReference type="RefSeq" id="WP_011331487.1">
    <property type="nucleotide sequence ID" value="NC_007490.2"/>
</dbReference>
<keyword evidence="1" id="KW-0812">Transmembrane</keyword>
<reference evidence="3" key="1">
    <citation type="submission" date="2005-09" db="EMBL/GenBank/DDBJ databases">
        <title>Complete sequence of plasmid D of Rhodobacter sphaeroides 2.4.1.</title>
        <authorList>
            <person name="Copeland A."/>
            <person name="Lucas S."/>
            <person name="Lapidus A."/>
            <person name="Barry K."/>
            <person name="Detter J.C."/>
            <person name="Glavina T."/>
            <person name="Hammon N."/>
            <person name="Israni S."/>
            <person name="Pitluck S."/>
            <person name="Richardson P."/>
            <person name="Mackenzie C."/>
            <person name="Choudhary M."/>
            <person name="Larimer F."/>
            <person name="Hauser L.J."/>
            <person name="Land M."/>
            <person name="Donohue T.J."/>
            <person name="Kaplan S."/>
        </authorList>
    </citation>
    <scope>NUCLEOTIDE SEQUENCE [LARGE SCALE GENOMIC DNA]</scope>
    <source>
        <strain evidence="3">ATCC 17023 / DSM 158 / JCM 6121 / CCUG 31486 / LMG 2827 / NBRC 12203 / NCIMB 8253 / ATH 2.4.1.</strain>
        <plasmid evidence="3">pRS241d</plasmid>
    </source>
</reference>
<keyword evidence="1" id="KW-0472">Membrane</keyword>
<dbReference type="GeneID" id="3711867"/>
<sequence>MSHAFHPQTSGGLSARRRRQRCLDLFRLSLAALALHLVIIGAVYAGILGPEPNWTPFLVTMTVFGASALWGLIGLALSSRS</sequence>
<protein>
    <submittedName>
        <fullName evidence="2">Uncharacterized protein</fullName>
    </submittedName>
</protein>
<keyword evidence="1" id="KW-1133">Transmembrane helix</keyword>
<dbReference type="KEGG" id="rsp:RSP_4236"/>
<organism evidence="2 3">
    <name type="scientific">Cereibacter sphaeroides (strain ATCC 17023 / DSM 158 / JCM 6121 / CCUG 31486 / LMG 2827 / NBRC 12203 / NCIMB 8253 / ATH 2.4.1.)</name>
    <name type="common">Rhodobacter sphaeroides</name>
    <dbReference type="NCBI Taxonomy" id="272943"/>
    <lineage>
        <taxon>Bacteria</taxon>
        <taxon>Pseudomonadati</taxon>
        <taxon>Pseudomonadota</taxon>
        <taxon>Alphaproteobacteria</taxon>
        <taxon>Rhodobacterales</taxon>
        <taxon>Paracoccaceae</taxon>
        <taxon>Cereibacter</taxon>
    </lineage>
</organism>
<feature type="transmembrane region" description="Helical" evidence="1">
    <location>
        <begin position="54"/>
        <end position="77"/>
    </location>
</feature>
<dbReference type="Proteomes" id="UP000002703">
    <property type="component" value="Plasmid D"/>
</dbReference>
<geneLocation type="plasmid" evidence="3">
    <name>pRS241d</name>
</geneLocation>
<dbReference type="PATRIC" id="fig|272943.9.peg.277"/>
<accession>A0A344QDA7</accession>
<dbReference type="EMBL" id="CP000147">
    <property type="protein sequence ID" value="ABA81680.1"/>
    <property type="molecule type" value="Genomic_DNA"/>
</dbReference>
<proteinExistence type="predicted"/>